<dbReference type="InterPro" id="IPR030379">
    <property type="entry name" value="G_SEPTIN_dom"/>
</dbReference>
<keyword evidence="1" id="KW-0547">Nucleotide-binding</keyword>
<reference evidence="5 6" key="1">
    <citation type="submission" date="2019-06" db="EMBL/GenBank/DDBJ databases">
        <title>A chromosome-scale genome assembly of the European perch, Perca fluviatilis.</title>
        <authorList>
            <person name="Roques C."/>
            <person name="Zahm M."/>
            <person name="Cabau C."/>
            <person name="Klopp C."/>
            <person name="Bouchez O."/>
            <person name="Donnadieu C."/>
            <person name="Kuhl H."/>
            <person name="Gislard M."/>
            <person name="Guendouz S."/>
            <person name="Journot L."/>
            <person name="Haffray P."/>
            <person name="Bestin A."/>
            <person name="Morvezen R."/>
            <person name="Feron R."/>
            <person name="Wen M."/>
            <person name="Jouanno E."/>
            <person name="Herpin A."/>
            <person name="Schartl M."/>
            <person name="Postlethwait J."/>
            <person name="Schaerlinger B."/>
            <person name="Chardard D."/>
            <person name="Lecocq T."/>
            <person name="Poncet C."/>
            <person name="Jaffrelo L."/>
            <person name="Lampietro C."/>
            <person name="Guiguen Y."/>
        </authorList>
    </citation>
    <scope>NUCLEOTIDE SEQUENCE [LARGE SCALE GENOMIC DNA]</scope>
    <source>
        <tissue evidence="5">Blood</tissue>
    </source>
</reference>
<feature type="region of interest" description="Disordered" evidence="3">
    <location>
        <begin position="86"/>
        <end position="114"/>
    </location>
</feature>
<organism evidence="5 6">
    <name type="scientific">Perca fluviatilis</name>
    <name type="common">European perch</name>
    <dbReference type="NCBI Taxonomy" id="8168"/>
    <lineage>
        <taxon>Eukaryota</taxon>
        <taxon>Metazoa</taxon>
        <taxon>Chordata</taxon>
        <taxon>Craniata</taxon>
        <taxon>Vertebrata</taxon>
        <taxon>Euteleostomi</taxon>
        <taxon>Actinopterygii</taxon>
        <taxon>Neopterygii</taxon>
        <taxon>Teleostei</taxon>
        <taxon>Neoteleostei</taxon>
        <taxon>Acanthomorphata</taxon>
        <taxon>Eupercaria</taxon>
        <taxon>Perciformes</taxon>
        <taxon>Percoidei</taxon>
        <taxon>Percidae</taxon>
        <taxon>Percinae</taxon>
        <taxon>Perca</taxon>
    </lineage>
</organism>
<dbReference type="InterPro" id="IPR003593">
    <property type="entry name" value="AAA+_ATPase"/>
</dbReference>
<feature type="compositionally biased region" description="Polar residues" evidence="3">
    <location>
        <begin position="86"/>
        <end position="97"/>
    </location>
</feature>
<dbReference type="EMBL" id="VHII01000017">
    <property type="protein sequence ID" value="KAF1378007.1"/>
    <property type="molecule type" value="Genomic_DNA"/>
</dbReference>
<dbReference type="Pfam" id="PF00735">
    <property type="entry name" value="Septin"/>
    <property type="match status" value="1"/>
</dbReference>
<dbReference type="SUPFAM" id="SSF52540">
    <property type="entry name" value="P-loop containing nucleoside triphosphate hydrolases"/>
    <property type="match status" value="1"/>
</dbReference>
<evidence type="ECO:0000259" key="4">
    <source>
        <dbReference type="PROSITE" id="PS50824"/>
    </source>
</evidence>
<dbReference type="PANTHER" id="PTHR32046:SF11">
    <property type="entry name" value="IMMUNE-ASSOCIATED NUCLEOTIDE-BINDING PROTEIN 10-LIKE"/>
    <property type="match status" value="1"/>
</dbReference>
<gene>
    <name evidence="5" type="ORF">PFLUV_G00206750</name>
</gene>
<dbReference type="Gene3D" id="3.40.50.300">
    <property type="entry name" value="P-loop containing nucleotide triphosphate hydrolases"/>
    <property type="match status" value="1"/>
</dbReference>
<name>A0A6A5DUF2_PERFL</name>
<dbReference type="PROSITE" id="PS50824">
    <property type="entry name" value="DAPIN"/>
    <property type="match status" value="1"/>
</dbReference>
<evidence type="ECO:0000256" key="2">
    <source>
        <dbReference type="SAM" id="Coils"/>
    </source>
</evidence>
<dbReference type="GO" id="GO:0005525">
    <property type="term" value="F:GTP binding"/>
    <property type="evidence" value="ECO:0007669"/>
    <property type="project" value="UniProtKB-KW"/>
</dbReference>
<protein>
    <recommendedName>
        <fullName evidence="4">Pyrin domain-containing protein</fullName>
    </recommendedName>
</protein>
<dbReference type="InterPro" id="IPR011029">
    <property type="entry name" value="DEATH-like_dom_sf"/>
</dbReference>
<evidence type="ECO:0000256" key="1">
    <source>
        <dbReference type="RuleBase" id="RU004560"/>
    </source>
</evidence>
<proteinExistence type="inferred from homology"/>
<sequence length="630" mass="72260">MSDKERLLNTLKDLSDEEFKEFKWFLQQTDILVGFQAIPKNQLENADRLDTVDKIIQTFSHQSVEVVKLVFKKINRNDLVEKLSSISPGAQGESPSKPTDLLLNPPVDRAPNTNTSSKYDNIICKVKIHSGSPAVYRLKPKKENIESLTRMTLGEKNPNNKNKTILLVGETGTGKSTLINALVNYTMGVEWEDDVWFQIVEDEKRSQSESQTSDVMVYQIFGFEDKTLPYSLTIIDTPGYGDTRGQNHDDIVSQRLLDLFQSTDGVHEIDAVGLVMKASENRLSDRLRYIFDSVVYPFGKDMEKNIVALITHSDGRTPKNPLQAVEAAMIKCARNEKNQPVHFLFNNRQDEDRTEDIKVLKRADATTTEGMIQFTKFLEKTAPQNMEKTMDVLTERTILTTCIQNLQEKIESIEKKQRIKKENQALLKKHKQDIKDNKEYKINQKSVIKVKEPIDGGENWWMLGLYGALCCTKCKKTCHYPCKCIFHAVFCEIIDFNDACKSCGCNESYHVKETWRYVEKEITSKVTVKAMKEKYEKGRAGFDKAKSLLETLEKEIEKLQKEKHQWLEKSFEHVVKLEQIALKVDSVSTRDHLDFLIKRMKDTAKKRKLEEMKSRADDNEGTTGAGNAKN</sequence>
<keyword evidence="6" id="KW-1185">Reference proteome</keyword>
<keyword evidence="2" id="KW-0175">Coiled coil</keyword>
<dbReference type="InterPro" id="IPR027417">
    <property type="entry name" value="P-loop_NTPase"/>
</dbReference>
<keyword evidence="1" id="KW-0342">GTP-binding</keyword>
<feature type="compositionally biased region" description="Basic and acidic residues" evidence="3">
    <location>
        <begin position="607"/>
        <end position="618"/>
    </location>
</feature>
<evidence type="ECO:0000313" key="6">
    <source>
        <dbReference type="Proteomes" id="UP000465112"/>
    </source>
</evidence>
<dbReference type="InterPro" id="IPR004020">
    <property type="entry name" value="DAPIN"/>
</dbReference>
<dbReference type="PANTHER" id="PTHR32046">
    <property type="entry name" value="G DOMAIN-CONTAINING PROTEIN"/>
    <property type="match status" value="1"/>
</dbReference>
<feature type="coiled-coil region" evidence="2">
    <location>
        <begin position="542"/>
        <end position="569"/>
    </location>
</feature>
<dbReference type="SMART" id="SM01289">
    <property type="entry name" value="PYRIN"/>
    <property type="match status" value="1"/>
</dbReference>
<feature type="domain" description="Pyrin" evidence="4">
    <location>
        <begin position="1"/>
        <end position="59"/>
    </location>
</feature>
<dbReference type="PROSITE" id="PS00675">
    <property type="entry name" value="SIGMA54_INTERACT_1"/>
    <property type="match status" value="1"/>
</dbReference>
<comment type="caution">
    <text evidence="5">The sequence shown here is derived from an EMBL/GenBank/DDBJ whole genome shotgun (WGS) entry which is preliminary data.</text>
</comment>
<evidence type="ECO:0000256" key="3">
    <source>
        <dbReference type="SAM" id="MobiDB-lite"/>
    </source>
</evidence>
<dbReference type="Proteomes" id="UP000465112">
    <property type="component" value="Chromosome 17"/>
</dbReference>
<dbReference type="AlphaFoldDB" id="A0A6A5DUF2"/>
<comment type="similarity">
    <text evidence="1">Belongs to the TRAFAC class TrmE-Era-EngA-EngB-Septin-like GTPase superfamily. Septin GTPase family.</text>
</comment>
<feature type="region of interest" description="Disordered" evidence="3">
    <location>
        <begin position="607"/>
        <end position="630"/>
    </location>
</feature>
<dbReference type="Gene3D" id="1.10.533.10">
    <property type="entry name" value="Death Domain, Fas"/>
    <property type="match status" value="1"/>
</dbReference>
<dbReference type="InterPro" id="IPR025662">
    <property type="entry name" value="Sigma_54_int_dom_ATP-bd_1"/>
</dbReference>
<dbReference type="Pfam" id="PF02758">
    <property type="entry name" value="PYRIN"/>
    <property type="match status" value="1"/>
</dbReference>
<dbReference type="SUPFAM" id="SSF47986">
    <property type="entry name" value="DEATH domain"/>
    <property type="match status" value="1"/>
</dbReference>
<dbReference type="SMART" id="SM00382">
    <property type="entry name" value="AAA"/>
    <property type="match status" value="1"/>
</dbReference>
<dbReference type="CDD" id="cd08321">
    <property type="entry name" value="Pyrin_ASC-like"/>
    <property type="match status" value="1"/>
</dbReference>
<evidence type="ECO:0000313" key="5">
    <source>
        <dbReference type="EMBL" id="KAF1378007.1"/>
    </source>
</evidence>
<dbReference type="OrthoDB" id="8954335at2759"/>
<accession>A0A6A5DUF2</accession>